<gene>
    <name evidence="2" type="ORF">H5410_013324</name>
</gene>
<feature type="compositionally biased region" description="Basic residues" evidence="1">
    <location>
        <begin position="1"/>
        <end position="23"/>
    </location>
</feature>
<proteinExistence type="predicted"/>
<protein>
    <submittedName>
        <fullName evidence="2">Uncharacterized protein</fullName>
    </submittedName>
</protein>
<keyword evidence="3" id="KW-1185">Reference proteome</keyword>
<evidence type="ECO:0000313" key="2">
    <source>
        <dbReference type="EMBL" id="KAG5628106.1"/>
    </source>
</evidence>
<reference evidence="2 3" key="1">
    <citation type="submission" date="2020-09" db="EMBL/GenBank/DDBJ databases">
        <title>De no assembly of potato wild relative species, Solanum commersonii.</title>
        <authorList>
            <person name="Cho K."/>
        </authorList>
    </citation>
    <scope>NUCLEOTIDE SEQUENCE [LARGE SCALE GENOMIC DNA]</scope>
    <source>
        <strain evidence="2">LZ3.2</strain>
        <tissue evidence="2">Leaf</tissue>
    </source>
</reference>
<feature type="region of interest" description="Disordered" evidence="1">
    <location>
        <begin position="1"/>
        <end position="40"/>
    </location>
</feature>
<evidence type="ECO:0000256" key="1">
    <source>
        <dbReference type="SAM" id="MobiDB-lite"/>
    </source>
</evidence>
<organism evidence="2 3">
    <name type="scientific">Solanum commersonii</name>
    <name type="common">Commerson's wild potato</name>
    <name type="synonym">Commerson's nightshade</name>
    <dbReference type="NCBI Taxonomy" id="4109"/>
    <lineage>
        <taxon>Eukaryota</taxon>
        <taxon>Viridiplantae</taxon>
        <taxon>Streptophyta</taxon>
        <taxon>Embryophyta</taxon>
        <taxon>Tracheophyta</taxon>
        <taxon>Spermatophyta</taxon>
        <taxon>Magnoliopsida</taxon>
        <taxon>eudicotyledons</taxon>
        <taxon>Gunneridae</taxon>
        <taxon>Pentapetalae</taxon>
        <taxon>asterids</taxon>
        <taxon>lamiids</taxon>
        <taxon>Solanales</taxon>
        <taxon>Solanaceae</taxon>
        <taxon>Solanoideae</taxon>
        <taxon>Solaneae</taxon>
        <taxon>Solanum</taxon>
    </lineage>
</organism>
<dbReference type="Proteomes" id="UP000824120">
    <property type="component" value="Chromosome 2"/>
</dbReference>
<evidence type="ECO:0000313" key="3">
    <source>
        <dbReference type="Proteomes" id="UP000824120"/>
    </source>
</evidence>
<dbReference type="AlphaFoldDB" id="A0A9J6AV41"/>
<comment type="caution">
    <text evidence="2">The sequence shown here is derived from an EMBL/GenBank/DDBJ whole genome shotgun (WGS) entry which is preliminary data.</text>
</comment>
<name>A0A9J6AV41_SOLCO</name>
<sequence length="69" mass="7864">MEKRGRRKLSSGRSSCKKAKSTRSGKEIEKRLGSPSKASKEQLILMMVNKPEEIFWPSSVLRVVRNMIS</sequence>
<accession>A0A9J6AV41</accession>
<dbReference type="EMBL" id="JACXVP010000002">
    <property type="protein sequence ID" value="KAG5628106.1"/>
    <property type="molecule type" value="Genomic_DNA"/>
</dbReference>